<dbReference type="GO" id="GO:0006352">
    <property type="term" value="P:DNA-templated transcription initiation"/>
    <property type="evidence" value="ECO:0007669"/>
    <property type="project" value="InterPro"/>
</dbReference>
<evidence type="ECO:0000256" key="4">
    <source>
        <dbReference type="ARBA" id="ARBA00023163"/>
    </source>
</evidence>
<gene>
    <name evidence="7" type="primary">fecI</name>
    <name evidence="7" type="ORF">GCM10011379_12060</name>
</gene>
<keyword evidence="3" id="KW-0731">Sigma factor</keyword>
<feature type="domain" description="RNA polymerase sigma factor 70 region 4 type 2" evidence="6">
    <location>
        <begin position="107"/>
        <end position="155"/>
    </location>
</feature>
<dbReference type="AlphaFoldDB" id="A0A917IUM8"/>
<evidence type="ECO:0000259" key="6">
    <source>
        <dbReference type="Pfam" id="PF08281"/>
    </source>
</evidence>
<dbReference type="InterPro" id="IPR013249">
    <property type="entry name" value="RNA_pol_sigma70_r4_t2"/>
</dbReference>
<dbReference type="NCBIfam" id="TIGR02937">
    <property type="entry name" value="sigma70-ECF"/>
    <property type="match status" value="1"/>
</dbReference>
<dbReference type="GO" id="GO:0016987">
    <property type="term" value="F:sigma factor activity"/>
    <property type="evidence" value="ECO:0007669"/>
    <property type="project" value="UniProtKB-KW"/>
</dbReference>
<organism evidence="7 8">
    <name type="scientific">Filimonas zeae</name>
    <dbReference type="NCBI Taxonomy" id="1737353"/>
    <lineage>
        <taxon>Bacteria</taxon>
        <taxon>Pseudomonadati</taxon>
        <taxon>Bacteroidota</taxon>
        <taxon>Chitinophagia</taxon>
        <taxon>Chitinophagales</taxon>
        <taxon>Chitinophagaceae</taxon>
        <taxon>Filimonas</taxon>
    </lineage>
</organism>
<dbReference type="RefSeq" id="WP_188951066.1">
    <property type="nucleotide sequence ID" value="NZ_BMIB01000001.1"/>
</dbReference>
<dbReference type="InterPro" id="IPR014284">
    <property type="entry name" value="RNA_pol_sigma-70_dom"/>
</dbReference>
<evidence type="ECO:0000256" key="2">
    <source>
        <dbReference type="ARBA" id="ARBA00023015"/>
    </source>
</evidence>
<dbReference type="InterPro" id="IPR013324">
    <property type="entry name" value="RNA_pol_sigma_r3/r4-like"/>
</dbReference>
<accession>A0A917IUM8</accession>
<dbReference type="SUPFAM" id="SSF88659">
    <property type="entry name" value="Sigma3 and sigma4 domains of RNA polymerase sigma factors"/>
    <property type="match status" value="1"/>
</dbReference>
<comment type="similarity">
    <text evidence="1">Belongs to the sigma-70 factor family. ECF subfamily.</text>
</comment>
<keyword evidence="2" id="KW-0805">Transcription regulation</keyword>
<dbReference type="SUPFAM" id="SSF88946">
    <property type="entry name" value="Sigma2 domain of RNA polymerase sigma factors"/>
    <property type="match status" value="1"/>
</dbReference>
<evidence type="ECO:0000313" key="8">
    <source>
        <dbReference type="Proteomes" id="UP000627292"/>
    </source>
</evidence>
<comment type="caution">
    <text evidence="7">The sequence shown here is derived from an EMBL/GenBank/DDBJ whole genome shotgun (WGS) entry which is preliminary data.</text>
</comment>
<keyword evidence="4" id="KW-0804">Transcription</keyword>
<dbReference type="InterPro" id="IPR007627">
    <property type="entry name" value="RNA_pol_sigma70_r2"/>
</dbReference>
<reference evidence="7" key="2">
    <citation type="submission" date="2020-09" db="EMBL/GenBank/DDBJ databases">
        <authorList>
            <person name="Sun Q."/>
            <person name="Zhou Y."/>
        </authorList>
    </citation>
    <scope>NUCLEOTIDE SEQUENCE</scope>
    <source>
        <strain evidence="7">CGMCC 1.15290</strain>
    </source>
</reference>
<dbReference type="GO" id="GO:0003677">
    <property type="term" value="F:DNA binding"/>
    <property type="evidence" value="ECO:0007669"/>
    <property type="project" value="InterPro"/>
</dbReference>
<evidence type="ECO:0000313" key="7">
    <source>
        <dbReference type="EMBL" id="GGH62258.1"/>
    </source>
</evidence>
<dbReference type="PANTHER" id="PTHR43133:SF46">
    <property type="entry name" value="RNA POLYMERASE SIGMA-70 FACTOR ECF SUBFAMILY"/>
    <property type="match status" value="1"/>
</dbReference>
<evidence type="ECO:0000256" key="3">
    <source>
        <dbReference type="ARBA" id="ARBA00023082"/>
    </source>
</evidence>
<keyword evidence="8" id="KW-1185">Reference proteome</keyword>
<dbReference type="PANTHER" id="PTHR43133">
    <property type="entry name" value="RNA POLYMERASE ECF-TYPE SIGMA FACTO"/>
    <property type="match status" value="1"/>
</dbReference>
<dbReference type="CDD" id="cd06171">
    <property type="entry name" value="Sigma70_r4"/>
    <property type="match status" value="1"/>
</dbReference>
<dbReference type="Pfam" id="PF04542">
    <property type="entry name" value="Sigma70_r2"/>
    <property type="match status" value="1"/>
</dbReference>
<reference evidence="7" key="1">
    <citation type="journal article" date="2014" name="Int. J. Syst. Evol. Microbiol.">
        <title>Complete genome sequence of Corynebacterium casei LMG S-19264T (=DSM 44701T), isolated from a smear-ripened cheese.</title>
        <authorList>
            <consortium name="US DOE Joint Genome Institute (JGI-PGF)"/>
            <person name="Walter F."/>
            <person name="Albersmeier A."/>
            <person name="Kalinowski J."/>
            <person name="Ruckert C."/>
        </authorList>
    </citation>
    <scope>NUCLEOTIDE SEQUENCE</scope>
    <source>
        <strain evidence="7">CGMCC 1.15290</strain>
    </source>
</reference>
<dbReference type="InterPro" id="IPR013325">
    <property type="entry name" value="RNA_pol_sigma_r2"/>
</dbReference>
<dbReference type="Gene3D" id="1.10.10.10">
    <property type="entry name" value="Winged helix-like DNA-binding domain superfamily/Winged helix DNA-binding domain"/>
    <property type="match status" value="1"/>
</dbReference>
<dbReference type="Proteomes" id="UP000627292">
    <property type="component" value="Unassembled WGS sequence"/>
</dbReference>
<evidence type="ECO:0000256" key="1">
    <source>
        <dbReference type="ARBA" id="ARBA00010641"/>
    </source>
</evidence>
<dbReference type="EMBL" id="BMIB01000001">
    <property type="protein sequence ID" value="GGH62258.1"/>
    <property type="molecule type" value="Genomic_DNA"/>
</dbReference>
<evidence type="ECO:0000259" key="5">
    <source>
        <dbReference type="Pfam" id="PF04542"/>
    </source>
</evidence>
<dbReference type="Gene3D" id="1.10.1740.10">
    <property type="match status" value="1"/>
</dbReference>
<feature type="domain" description="RNA polymerase sigma-70 region 2" evidence="5">
    <location>
        <begin position="12"/>
        <end position="77"/>
    </location>
</feature>
<dbReference type="Pfam" id="PF08281">
    <property type="entry name" value="Sigma70_r4_2"/>
    <property type="match status" value="1"/>
</dbReference>
<dbReference type="InterPro" id="IPR039425">
    <property type="entry name" value="RNA_pol_sigma-70-like"/>
</dbReference>
<sequence length="186" mass="21739">MATGEKLFDFIYTGTRDRLFAYVKKFIPEDSNIKDIMQQCYIKLWINLDHINTEEEVLPLLFSYAKNLMIDNIRKTATEKKHFLHLKQTQETVSHAEPSIVTAQHLEQINQVIVQMPVRRRKIFLMRKEEGLSVSEIADQLHITPRAVRKHLSEAINYLKNNLADMDVVAVLFIYQIPLAIQLMTD</sequence>
<protein>
    <submittedName>
        <fullName evidence="7">RNA polymerase sigma factor</fullName>
    </submittedName>
</protein>
<name>A0A917IUM8_9BACT</name>
<proteinExistence type="inferred from homology"/>
<dbReference type="InterPro" id="IPR036388">
    <property type="entry name" value="WH-like_DNA-bd_sf"/>
</dbReference>